<name>A0ABR3Y5E3_9PEZI</name>
<evidence type="ECO:0000259" key="2">
    <source>
        <dbReference type="SMART" id="SM01083"/>
    </source>
</evidence>
<feature type="compositionally biased region" description="Gly residues" evidence="1">
    <location>
        <begin position="117"/>
        <end position="126"/>
    </location>
</feature>
<dbReference type="InterPro" id="IPR039875">
    <property type="entry name" value="LENG1-like"/>
</dbReference>
<sequence>MPLHLLGKKSWNVYNADNIARVQRDEAAAAAAELAAEQRMQDADAARRLAILRGDTPPPLPQADVDDDPADNKQSHKRASGGFAPRKRKRAGEDDTDFEMRVAREQAEVGARVAGELGSGTAGGGSKRQKQKEEDVNIVDKRGHINLVGPPHDAVGGGKNAEYEREAAQKKREAEFGITMRFADAAGRDGLAAGQPWYVDGRSQQPARAADTSVATREDKGADIGTEPPMKNVWGKDDPKRRGRDTSRMNANDPLAAMRAGAKKTVGKTGRCQDRIVQSALSEGMMGPSDTSAGIAMVTERNAGIEGRRMSVTETGRIIDTMGGRRKDLARGEMPLGHIETRTTPAGHVRKRMSAIARVEIWMTAIITVKSAVTFANKG</sequence>
<dbReference type="SMART" id="SM01083">
    <property type="entry name" value="Cir_N"/>
    <property type="match status" value="1"/>
</dbReference>
<comment type="caution">
    <text evidence="3">The sequence shown here is derived from an EMBL/GenBank/DDBJ whole genome shotgun (WGS) entry which is preliminary data.</text>
</comment>
<evidence type="ECO:0000256" key="1">
    <source>
        <dbReference type="SAM" id="MobiDB-lite"/>
    </source>
</evidence>
<organism evidence="3 4">
    <name type="scientific">Diaporthe australafricana</name>
    <dbReference type="NCBI Taxonomy" id="127596"/>
    <lineage>
        <taxon>Eukaryota</taxon>
        <taxon>Fungi</taxon>
        <taxon>Dikarya</taxon>
        <taxon>Ascomycota</taxon>
        <taxon>Pezizomycotina</taxon>
        <taxon>Sordariomycetes</taxon>
        <taxon>Sordariomycetidae</taxon>
        <taxon>Diaporthales</taxon>
        <taxon>Diaporthaceae</taxon>
        <taxon>Diaporthe</taxon>
    </lineage>
</organism>
<reference evidence="3 4" key="1">
    <citation type="journal article" date="2024" name="IMA Fungus">
        <title>IMA Genome - F19 : A genome assembly and annotation guide to empower mycologists, including annotated draft genome sequences of Ceratocystis pirilliformis, Diaporthe australafricana, Fusarium ophioides, Paecilomyces lecythidis, and Sporothrix stenoceras.</title>
        <authorList>
            <person name="Aylward J."/>
            <person name="Wilson A.M."/>
            <person name="Visagie C.M."/>
            <person name="Spraker J."/>
            <person name="Barnes I."/>
            <person name="Buitendag C."/>
            <person name="Ceriani C."/>
            <person name="Del Mar Angel L."/>
            <person name="du Plessis D."/>
            <person name="Fuchs T."/>
            <person name="Gasser K."/>
            <person name="Kramer D."/>
            <person name="Li W."/>
            <person name="Munsamy K."/>
            <person name="Piso A."/>
            <person name="Price J.L."/>
            <person name="Sonnekus B."/>
            <person name="Thomas C."/>
            <person name="van der Nest A."/>
            <person name="van Dijk A."/>
            <person name="van Heerden A."/>
            <person name="van Vuuren N."/>
            <person name="Yilmaz N."/>
            <person name="Duong T.A."/>
            <person name="van der Merwe N.A."/>
            <person name="Wingfield M.J."/>
            <person name="Wingfield B.D."/>
        </authorList>
    </citation>
    <scope>NUCLEOTIDE SEQUENCE [LARGE SCALE GENOMIC DNA]</scope>
    <source>
        <strain evidence="3 4">CMW 18300</strain>
    </source>
</reference>
<feature type="compositionally biased region" description="Basic residues" evidence="1">
    <location>
        <begin position="75"/>
        <end position="90"/>
    </location>
</feature>
<protein>
    <recommendedName>
        <fullName evidence="2">CBF1-interacting co-repressor CIR N-terminal domain-containing protein</fullName>
    </recommendedName>
</protein>
<feature type="region of interest" description="Disordered" evidence="1">
    <location>
        <begin position="114"/>
        <end position="133"/>
    </location>
</feature>
<feature type="region of interest" description="Disordered" evidence="1">
    <location>
        <begin position="202"/>
        <end position="250"/>
    </location>
</feature>
<feature type="region of interest" description="Disordered" evidence="1">
    <location>
        <begin position="38"/>
        <end position="98"/>
    </location>
</feature>
<gene>
    <name evidence="3" type="ORF">Daus18300_000321</name>
</gene>
<dbReference type="PANTHER" id="PTHR22093">
    <property type="entry name" value="LEUKOCYTE RECEPTOR CLUSTER LRC MEMBER 1"/>
    <property type="match status" value="1"/>
</dbReference>
<keyword evidence="4" id="KW-1185">Reference proteome</keyword>
<dbReference type="EMBL" id="JAWRVE010000002">
    <property type="protein sequence ID" value="KAL1883263.1"/>
    <property type="molecule type" value="Genomic_DNA"/>
</dbReference>
<feature type="compositionally biased region" description="Basic and acidic residues" evidence="1">
    <location>
        <begin position="234"/>
        <end position="247"/>
    </location>
</feature>
<dbReference type="Proteomes" id="UP001583177">
    <property type="component" value="Unassembled WGS sequence"/>
</dbReference>
<evidence type="ECO:0000313" key="4">
    <source>
        <dbReference type="Proteomes" id="UP001583177"/>
    </source>
</evidence>
<dbReference type="InterPro" id="IPR019339">
    <property type="entry name" value="CIR_N_dom"/>
</dbReference>
<accession>A0ABR3Y5E3</accession>
<dbReference type="PANTHER" id="PTHR22093:SF0">
    <property type="entry name" value="LEUKOCYTE RECEPTOR CLUSTER MEMBER 1"/>
    <property type="match status" value="1"/>
</dbReference>
<evidence type="ECO:0000313" key="3">
    <source>
        <dbReference type="EMBL" id="KAL1883263.1"/>
    </source>
</evidence>
<proteinExistence type="predicted"/>
<feature type="domain" description="CBF1-interacting co-repressor CIR N-terminal" evidence="2">
    <location>
        <begin position="10"/>
        <end position="46"/>
    </location>
</feature>